<keyword evidence="9" id="KW-0333">Golgi apparatus</keyword>
<dbReference type="Pfam" id="PF13774">
    <property type="entry name" value="Longin"/>
    <property type="match status" value="1"/>
</dbReference>
<evidence type="ECO:0000256" key="6">
    <source>
        <dbReference type="ARBA" id="ARBA00022824"/>
    </source>
</evidence>
<keyword evidence="5 14" id="KW-0812">Transmembrane</keyword>
<dbReference type="GO" id="GO:0015031">
    <property type="term" value="P:protein transport"/>
    <property type="evidence" value="ECO:0007669"/>
    <property type="project" value="UniProtKB-KW"/>
</dbReference>
<dbReference type="FunFam" id="1.20.5.110:FF:000065">
    <property type="entry name" value="SEC22 (YLR268W)"/>
    <property type="match status" value="1"/>
</dbReference>
<dbReference type="InterPro" id="IPR044565">
    <property type="entry name" value="Sec22"/>
</dbReference>
<dbReference type="InParanoid" id="A0A1E5REY9"/>
<dbReference type="AlphaFoldDB" id="A0A1E5REY9"/>
<accession>A0A1E5REY9</accession>
<evidence type="ECO:0000256" key="11">
    <source>
        <dbReference type="ARBA" id="ARBA00023136"/>
    </source>
</evidence>
<dbReference type="Gene3D" id="3.30.450.50">
    <property type="entry name" value="Longin domain"/>
    <property type="match status" value="1"/>
</dbReference>
<dbReference type="GO" id="GO:0005789">
    <property type="term" value="C:endoplasmic reticulum membrane"/>
    <property type="evidence" value="ECO:0007669"/>
    <property type="project" value="UniProtKB-SubCell"/>
</dbReference>
<evidence type="ECO:0000313" key="18">
    <source>
        <dbReference type="Proteomes" id="UP000095728"/>
    </source>
</evidence>
<evidence type="ECO:0000256" key="5">
    <source>
        <dbReference type="ARBA" id="ARBA00022692"/>
    </source>
</evidence>
<dbReference type="GO" id="GO:0006888">
    <property type="term" value="P:endoplasmic reticulum to Golgi vesicle-mediated transport"/>
    <property type="evidence" value="ECO:0007669"/>
    <property type="project" value="InterPro"/>
</dbReference>
<organism evidence="17 18">
    <name type="scientific">Hanseniaspora osmophila</name>
    <dbReference type="NCBI Taxonomy" id="56408"/>
    <lineage>
        <taxon>Eukaryota</taxon>
        <taxon>Fungi</taxon>
        <taxon>Dikarya</taxon>
        <taxon>Ascomycota</taxon>
        <taxon>Saccharomycotina</taxon>
        <taxon>Saccharomycetes</taxon>
        <taxon>Saccharomycodales</taxon>
        <taxon>Saccharomycodaceae</taxon>
        <taxon>Hanseniaspora</taxon>
    </lineage>
</organism>
<dbReference type="InterPro" id="IPR010908">
    <property type="entry name" value="Longin_dom"/>
</dbReference>
<keyword evidence="18" id="KW-1185">Reference proteome</keyword>
<dbReference type="PROSITE" id="PS50892">
    <property type="entry name" value="V_SNARE"/>
    <property type="match status" value="1"/>
</dbReference>
<dbReference type="SMART" id="SM01270">
    <property type="entry name" value="Longin"/>
    <property type="match status" value="1"/>
</dbReference>
<dbReference type="InterPro" id="IPR011012">
    <property type="entry name" value="Longin-like_dom_sf"/>
</dbReference>
<keyword evidence="6" id="KW-0256">Endoplasmic reticulum</keyword>
<dbReference type="GO" id="GO:0005484">
    <property type="term" value="F:SNAP receptor activity"/>
    <property type="evidence" value="ECO:0007669"/>
    <property type="project" value="InterPro"/>
</dbReference>
<feature type="transmembrane region" description="Helical" evidence="14">
    <location>
        <begin position="190"/>
        <end position="213"/>
    </location>
</feature>
<keyword evidence="10 13" id="KW-0175">Coiled coil</keyword>
<evidence type="ECO:0000256" key="10">
    <source>
        <dbReference type="ARBA" id="ARBA00023054"/>
    </source>
</evidence>
<name>A0A1E5REY9_9ASCO</name>
<evidence type="ECO:0000256" key="2">
    <source>
        <dbReference type="ARBA" id="ARBA00004409"/>
    </source>
</evidence>
<evidence type="ECO:0000256" key="8">
    <source>
        <dbReference type="ARBA" id="ARBA00022989"/>
    </source>
</evidence>
<dbReference type="CDD" id="cd14824">
    <property type="entry name" value="Longin"/>
    <property type="match status" value="1"/>
</dbReference>
<dbReference type="EMBL" id="LPNM01000007">
    <property type="protein sequence ID" value="OEJ85455.1"/>
    <property type="molecule type" value="Genomic_DNA"/>
</dbReference>
<dbReference type="SUPFAM" id="SSF64356">
    <property type="entry name" value="SNARE-like"/>
    <property type="match status" value="1"/>
</dbReference>
<feature type="domain" description="V-SNARE coiled-coil homology" evidence="16">
    <location>
        <begin position="135"/>
        <end position="195"/>
    </location>
</feature>
<dbReference type="GO" id="GO:0006890">
    <property type="term" value="P:retrograde vesicle-mediated transport, Golgi to endoplasmic reticulum"/>
    <property type="evidence" value="ECO:0007669"/>
    <property type="project" value="InterPro"/>
</dbReference>
<keyword evidence="8 14" id="KW-1133">Transmembrane helix</keyword>
<evidence type="ECO:0000256" key="7">
    <source>
        <dbReference type="ARBA" id="ARBA00022927"/>
    </source>
</evidence>
<evidence type="ECO:0000256" key="4">
    <source>
        <dbReference type="ARBA" id="ARBA00022448"/>
    </source>
</evidence>
<evidence type="ECO:0000256" key="13">
    <source>
        <dbReference type="PROSITE-ProRule" id="PRU00290"/>
    </source>
</evidence>
<protein>
    <recommendedName>
        <fullName evidence="12">Protein transport protein SEC22</fullName>
    </recommendedName>
</protein>
<evidence type="ECO:0000259" key="15">
    <source>
        <dbReference type="PROSITE" id="PS50859"/>
    </source>
</evidence>
<evidence type="ECO:0000256" key="3">
    <source>
        <dbReference type="ARBA" id="ARBA00008025"/>
    </source>
</evidence>
<keyword evidence="11 14" id="KW-0472">Membrane</keyword>
<dbReference type="GO" id="GO:0000139">
    <property type="term" value="C:Golgi membrane"/>
    <property type="evidence" value="ECO:0007669"/>
    <property type="project" value="UniProtKB-SubCell"/>
</dbReference>
<evidence type="ECO:0000259" key="16">
    <source>
        <dbReference type="PROSITE" id="PS50892"/>
    </source>
</evidence>
<dbReference type="Proteomes" id="UP000095728">
    <property type="component" value="Unassembled WGS sequence"/>
</dbReference>
<sequence>MIKSTLIYREDGLPLCTSVDDDNTDVNLNELKKNIKKLLSKFTPQTENEATMEFKGELEAHYIRKNSIIYFVIVERNSPTPQISFSYLKDISVEFEHNYSNEYWKPTTRPYQFVSFDTFLQKTIKLYNDKRVFSNLDQLNNDLKDVKQIMTKNIEDILYRGDSLDKMSDMSYNLKNDARKYKKSAQKINLQLLISQYAPIAGVAFLVVLLIWWKFIK</sequence>
<gene>
    <name evidence="17" type="ORF">AWRI3579_g2004</name>
</gene>
<keyword evidence="7" id="KW-0653">Protein transport</keyword>
<comment type="caution">
    <text evidence="17">The sequence shown here is derived from an EMBL/GenBank/DDBJ whole genome shotgun (WGS) entry which is preliminary data.</text>
</comment>
<evidence type="ECO:0000256" key="12">
    <source>
        <dbReference type="ARBA" id="ARBA00024249"/>
    </source>
</evidence>
<dbReference type="InterPro" id="IPR042855">
    <property type="entry name" value="V_SNARE_CC"/>
</dbReference>
<evidence type="ECO:0000313" key="17">
    <source>
        <dbReference type="EMBL" id="OEJ85455.1"/>
    </source>
</evidence>
<evidence type="ECO:0000256" key="1">
    <source>
        <dbReference type="ARBA" id="ARBA00004163"/>
    </source>
</evidence>
<comment type="similarity">
    <text evidence="3">Belongs to the synaptobrevin family.</text>
</comment>
<reference evidence="18" key="1">
    <citation type="journal article" date="2016" name="Genome Announc.">
        <title>Genome sequences of three species of Hanseniaspora isolated from spontaneous wine fermentations.</title>
        <authorList>
            <person name="Sternes P.R."/>
            <person name="Lee D."/>
            <person name="Kutyna D.R."/>
            <person name="Borneman A.R."/>
        </authorList>
    </citation>
    <scope>NUCLEOTIDE SEQUENCE [LARGE SCALE GENOMIC DNA]</scope>
    <source>
        <strain evidence="18">AWRI3579</strain>
    </source>
</reference>
<feature type="domain" description="Longin" evidence="15">
    <location>
        <begin position="6"/>
        <end position="120"/>
    </location>
</feature>
<dbReference type="PANTHER" id="PTHR45837">
    <property type="entry name" value="VESICLE-TRAFFICKING PROTEIN SEC22B"/>
    <property type="match status" value="1"/>
</dbReference>
<dbReference type="CDD" id="cd15866">
    <property type="entry name" value="R-SNARE_SEC22"/>
    <property type="match status" value="1"/>
</dbReference>
<dbReference type="OrthoDB" id="1719357at2759"/>
<dbReference type="SUPFAM" id="SSF58038">
    <property type="entry name" value="SNARE fusion complex"/>
    <property type="match status" value="1"/>
</dbReference>
<dbReference type="STRING" id="56408.A0A1E5REY9"/>
<comment type="subcellular location">
    <subcellularLocation>
        <location evidence="1">Endoplasmic reticulum membrane</location>
        <topology evidence="1">Single-pass type IV membrane protein</topology>
    </subcellularLocation>
    <subcellularLocation>
        <location evidence="2">Golgi apparatus membrane</location>
        <topology evidence="2">Single-pass type IV membrane protein</topology>
    </subcellularLocation>
</comment>
<dbReference type="FunCoup" id="A0A1E5REY9">
    <property type="interactions" value="1056"/>
</dbReference>
<dbReference type="PROSITE" id="PS50859">
    <property type="entry name" value="LONGIN"/>
    <property type="match status" value="1"/>
</dbReference>
<evidence type="ECO:0000256" key="9">
    <source>
        <dbReference type="ARBA" id="ARBA00023034"/>
    </source>
</evidence>
<dbReference type="Pfam" id="PF00957">
    <property type="entry name" value="Synaptobrevin"/>
    <property type="match status" value="1"/>
</dbReference>
<dbReference type="Gene3D" id="1.20.5.110">
    <property type="match status" value="1"/>
</dbReference>
<evidence type="ECO:0000256" key="14">
    <source>
        <dbReference type="SAM" id="Phobius"/>
    </source>
</evidence>
<proteinExistence type="inferred from homology"/>
<keyword evidence="4" id="KW-0813">Transport</keyword>